<comment type="subcellular location">
    <subcellularLocation>
        <location evidence="1">Nucleus</location>
    </subcellularLocation>
</comment>
<name>A0AAN7KAI3_9MYRT</name>
<evidence type="ECO:0000256" key="5">
    <source>
        <dbReference type="ARBA" id="ARBA00023242"/>
    </source>
</evidence>
<evidence type="ECO:0000313" key="9">
    <source>
        <dbReference type="Proteomes" id="UP001345219"/>
    </source>
</evidence>
<keyword evidence="2" id="KW-0805">Transcription regulation</keyword>
<evidence type="ECO:0000259" key="7">
    <source>
        <dbReference type="PROSITE" id="PS50863"/>
    </source>
</evidence>
<dbReference type="AlphaFoldDB" id="A0AAN7KAI3"/>
<keyword evidence="9" id="KW-1185">Reference proteome</keyword>
<organism evidence="8 9">
    <name type="scientific">Trapa incisa</name>
    <dbReference type="NCBI Taxonomy" id="236973"/>
    <lineage>
        <taxon>Eukaryota</taxon>
        <taxon>Viridiplantae</taxon>
        <taxon>Streptophyta</taxon>
        <taxon>Embryophyta</taxon>
        <taxon>Tracheophyta</taxon>
        <taxon>Spermatophyta</taxon>
        <taxon>Magnoliopsida</taxon>
        <taxon>eudicotyledons</taxon>
        <taxon>Gunneridae</taxon>
        <taxon>Pentapetalae</taxon>
        <taxon>rosids</taxon>
        <taxon>malvids</taxon>
        <taxon>Myrtales</taxon>
        <taxon>Lythraceae</taxon>
        <taxon>Trapa</taxon>
    </lineage>
</organism>
<feature type="compositionally biased region" description="Polar residues" evidence="6">
    <location>
        <begin position="187"/>
        <end position="200"/>
    </location>
</feature>
<comment type="caution">
    <text evidence="8">The sequence shown here is derived from an EMBL/GenBank/DDBJ whole genome shotgun (WGS) entry which is preliminary data.</text>
</comment>
<reference evidence="8 9" key="1">
    <citation type="journal article" date="2023" name="Hortic Res">
        <title>Pangenome of water caltrop reveals structural variations and asymmetric subgenome divergence after allopolyploidization.</title>
        <authorList>
            <person name="Zhang X."/>
            <person name="Chen Y."/>
            <person name="Wang L."/>
            <person name="Yuan Y."/>
            <person name="Fang M."/>
            <person name="Shi L."/>
            <person name="Lu R."/>
            <person name="Comes H.P."/>
            <person name="Ma Y."/>
            <person name="Chen Y."/>
            <person name="Huang G."/>
            <person name="Zhou Y."/>
            <person name="Zheng Z."/>
            <person name="Qiu Y."/>
        </authorList>
    </citation>
    <scope>NUCLEOTIDE SEQUENCE [LARGE SCALE GENOMIC DNA]</scope>
    <source>
        <tissue evidence="8">Roots</tissue>
    </source>
</reference>
<dbReference type="InterPro" id="IPR050655">
    <property type="entry name" value="Plant_B3_domain"/>
</dbReference>
<feature type="compositionally biased region" description="Basic residues" evidence="6">
    <location>
        <begin position="202"/>
        <end position="211"/>
    </location>
</feature>
<dbReference type="InterPro" id="IPR015300">
    <property type="entry name" value="DNA-bd_pseudobarrel_sf"/>
</dbReference>
<evidence type="ECO:0000256" key="2">
    <source>
        <dbReference type="ARBA" id="ARBA00023015"/>
    </source>
</evidence>
<dbReference type="SMART" id="SM01019">
    <property type="entry name" value="B3"/>
    <property type="match status" value="2"/>
</dbReference>
<feature type="compositionally biased region" description="Basic and acidic residues" evidence="6">
    <location>
        <begin position="168"/>
        <end position="185"/>
    </location>
</feature>
<sequence>MLKLPVESATSQAFVKGVEQTSLSSFSASHCRSSAIFHSSPMASVRKWREGDSSQRLFVLHTPRFFRVMIQKDLDRGKVAIPSKFIRKCGNDLSNEVLLKTPNGESFRVALEKSGMQVFLARGWREFQEYHSLILGSLIHFELERNDVLNVQIFDKSCTEIDYPIEVSHSDGENQQDDEHDRDPEQTGDSPSEETTNASSRPVRKRRRFMKHPGSTKTRIVKEPLPLSSDTALEAAKRYITELPTFRLRLRHSYMRSGGVGISSKFMKKNQLEPGESMVELKHRRKSWTVKMLCYQEEHRGKLCSGWSVFLEDNRLLHGDVCVFELIKKNVFYVHFFRCSSYM</sequence>
<protein>
    <recommendedName>
        <fullName evidence="7">TF-B3 domain-containing protein</fullName>
    </recommendedName>
</protein>
<dbReference type="GO" id="GO:0003677">
    <property type="term" value="F:DNA binding"/>
    <property type="evidence" value="ECO:0007669"/>
    <property type="project" value="UniProtKB-KW"/>
</dbReference>
<evidence type="ECO:0000256" key="6">
    <source>
        <dbReference type="SAM" id="MobiDB-lite"/>
    </source>
</evidence>
<dbReference type="CDD" id="cd10017">
    <property type="entry name" value="B3_DNA"/>
    <property type="match status" value="2"/>
</dbReference>
<feature type="domain" description="TF-B3" evidence="7">
    <location>
        <begin position="64"/>
        <end position="157"/>
    </location>
</feature>
<dbReference type="PANTHER" id="PTHR31920:SF108">
    <property type="entry name" value="B3 DOMAIN-CONTAINING TRANSCRIPTION FACTOR VRN1-LIKE"/>
    <property type="match status" value="1"/>
</dbReference>
<dbReference type="Gene3D" id="2.40.330.10">
    <property type="entry name" value="DNA-binding pseudobarrel domain"/>
    <property type="match status" value="2"/>
</dbReference>
<evidence type="ECO:0000256" key="3">
    <source>
        <dbReference type="ARBA" id="ARBA00023125"/>
    </source>
</evidence>
<dbReference type="GO" id="GO:0005634">
    <property type="term" value="C:nucleus"/>
    <property type="evidence" value="ECO:0007669"/>
    <property type="project" value="UniProtKB-SubCell"/>
</dbReference>
<dbReference type="SUPFAM" id="SSF101936">
    <property type="entry name" value="DNA-binding pseudobarrel domain"/>
    <property type="match status" value="2"/>
</dbReference>
<keyword evidence="5" id="KW-0539">Nucleus</keyword>
<dbReference type="Pfam" id="PF02362">
    <property type="entry name" value="B3"/>
    <property type="match status" value="2"/>
</dbReference>
<evidence type="ECO:0000313" key="8">
    <source>
        <dbReference type="EMBL" id="KAK4759505.1"/>
    </source>
</evidence>
<proteinExistence type="predicted"/>
<dbReference type="PANTHER" id="PTHR31920">
    <property type="entry name" value="B3 DOMAIN-CONTAINING"/>
    <property type="match status" value="1"/>
</dbReference>
<accession>A0AAN7KAI3</accession>
<keyword evidence="4" id="KW-0804">Transcription</keyword>
<gene>
    <name evidence="8" type="ORF">SAY87_022636</name>
</gene>
<dbReference type="Proteomes" id="UP001345219">
    <property type="component" value="Chromosome 17"/>
</dbReference>
<feature type="domain" description="TF-B3" evidence="7">
    <location>
        <begin position="245"/>
        <end position="340"/>
    </location>
</feature>
<keyword evidence="3" id="KW-0238">DNA-binding</keyword>
<dbReference type="EMBL" id="JAXIOK010000011">
    <property type="protein sequence ID" value="KAK4759505.1"/>
    <property type="molecule type" value="Genomic_DNA"/>
</dbReference>
<evidence type="ECO:0000256" key="1">
    <source>
        <dbReference type="ARBA" id="ARBA00004123"/>
    </source>
</evidence>
<evidence type="ECO:0000256" key="4">
    <source>
        <dbReference type="ARBA" id="ARBA00023163"/>
    </source>
</evidence>
<dbReference type="PROSITE" id="PS50863">
    <property type="entry name" value="B3"/>
    <property type="match status" value="2"/>
</dbReference>
<dbReference type="InterPro" id="IPR003340">
    <property type="entry name" value="B3_DNA-bd"/>
</dbReference>
<feature type="region of interest" description="Disordered" evidence="6">
    <location>
        <begin position="168"/>
        <end position="216"/>
    </location>
</feature>